<proteinExistence type="predicted"/>
<name>A0A7S0ZFN9_9RHOD</name>
<feature type="region of interest" description="Disordered" evidence="2">
    <location>
        <begin position="180"/>
        <end position="233"/>
    </location>
</feature>
<sequence>MPVVEAEVQEENRSAMGIAAAHGGVHGPPTIAVSDTHAELQTSDLLKQQSKPAESNAQQPKKPLKNSSLSSKKANSSKADDSRLTTNSAPASKAFSTHKHHDNTASATSQPAENTTQTLGLGKQEPNAKMYEREALLKALEELKTGHDEQGRRVSVRTTADKYSVPKSTLHRHLRCMLISEENPATEPQTGRSSASKKGGPSTPSGLREKSAPPSRVMKHTAAQSVGSTGAQVPARRALDLRAGAQEPSPAAGAIGSMNGNAQRMAVSGATWTEFTDPTGGLPASKGDISYIVDPQTRLTTAILSNAARPNASQNETDSGDGFRRWDPSNSTAVGRNQSGGATPGISQSAASHLYIIRQEDLQRAQAQLPSPAQTLSALSRAALASQSNQDGRQGAQNPALLRTSYADTPDWMEISRPEPLEPSATFDLSHSPERRVLKSELGMLRDRDPKRHGGDSESSSEKPRAEAPSSSTDRYKHRKVEHERAGDTETRARDSRVERLMSLEAEVGKVKGDMQSMQQRLMCLEQELEQLRRSDSPQLNRKVI</sequence>
<dbReference type="Pfam" id="PF05225">
    <property type="entry name" value="HTH_psq"/>
    <property type="match status" value="1"/>
</dbReference>
<dbReference type="AlphaFoldDB" id="A0A7S0ZFN9"/>
<feature type="compositionally biased region" description="Polar residues" evidence="2">
    <location>
        <begin position="328"/>
        <end position="346"/>
    </location>
</feature>
<feature type="compositionally biased region" description="Basic and acidic residues" evidence="2">
    <location>
        <begin position="481"/>
        <end position="498"/>
    </location>
</feature>
<evidence type="ECO:0000256" key="1">
    <source>
        <dbReference type="SAM" id="Coils"/>
    </source>
</evidence>
<protein>
    <recommendedName>
        <fullName evidence="3">HTH psq-type domain-containing protein</fullName>
    </recommendedName>
</protein>
<reference evidence="4" key="1">
    <citation type="submission" date="2021-01" db="EMBL/GenBank/DDBJ databases">
        <authorList>
            <person name="Corre E."/>
            <person name="Pelletier E."/>
            <person name="Niang G."/>
            <person name="Scheremetjew M."/>
            <person name="Finn R."/>
            <person name="Kale V."/>
            <person name="Holt S."/>
            <person name="Cochrane G."/>
            <person name="Meng A."/>
            <person name="Brown T."/>
            <person name="Cohen L."/>
        </authorList>
    </citation>
    <scope>NUCLEOTIDE SEQUENCE</scope>
    <source>
        <strain evidence="4">CCMP3278</strain>
    </source>
</reference>
<dbReference type="EMBL" id="HBFP01006553">
    <property type="protein sequence ID" value="CAD8820286.1"/>
    <property type="molecule type" value="Transcribed_RNA"/>
</dbReference>
<dbReference type="InterPro" id="IPR007889">
    <property type="entry name" value="HTH_Psq"/>
</dbReference>
<feature type="coiled-coil region" evidence="1">
    <location>
        <begin position="501"/>
        <end position="535"/>
    </location>
</feature>
<evidence type="ECO:0000259" key="3">
    <source>
        <dbReference type="Pfam" id="PF05225"/>
    </source>
</evidence>
<feature type="compositionally biased region" description="Basic and acidic residues" evidence="2">
    <location>
        <begin position="130"/>
        <end position="152"/>
    </location>
</feature>
<keyword evidence="1" id="KW-0175">Coiled coil</keyword>
<feature type="region of interest" description="Disordered" evidence="2">
    <location>
        <begin position="303"/>
        <end position="346"/>
    </location>
</feature>
<gene>
    <name evidence="4" type="ORF">TOLI1172_LOCUS4678</name>
</gene>
<feature type="region of interest" description="Disordered" evidence="2">
    <location>
        <begin position="1"/>
        <end position="168"/>
    </location>
</feature>
<feature type="region of interest" description="Disordered" evidence="2">
    <location>
        <begin position="413"/>
        <end position="498"/>
    </location>
</feature>
<evidence type="ECO:0000313" key="4">
    <source>
        <dbReference type="EMBL" id="CAD8820286.1"/>
    </source>
</evidence>
<organism evidence="4">
    <name type="scientific">Timspurckia oligopyrenoides</name>
    <dbReference type="NCBI Taxonomy" id="708627"/>
    <lineage>
        <taxon>Eukaryota</taxon>
        <taxon>Rhodophyta</taxon>
        <taxon>Bangiophyceae</taxon>
        <taxon>Porphyridiales</taxon>
        <taxon>Porphyridiaceae</taxon>
        <taxon>Timspurckia</taxon>
    </lineage>
</organism>
<feature type="compositionally biased region" description="Polar residues" evidence="2">
    <location>
        <begin position="222"/>
        <end position="231"/>
    </location>
</feature>
<feature type="domain" description="HTH psq-type" evidence="3">
    <location>
        <begin position="133"/>
        <end position="175"/>
    </location>
</feature>
<feature type="compositionally biased region" description="Polar residues" evidence="2">
    <location>
        <begin position="104"/>
        <end position="119"/>
    </location>
</feature>
<feature type="compositionally biased region" description="Polar residues" evidence="2">
    <location>
        <begin position="186"/>
        <end position="196"/>
    </location>
</feature>
<dbReference type="GO" id="GO:0003677">
    <property type="term" value="F:DNA binding"/>
    <property type="evidence" value="ECO:0007669"/>
    <property type="project" value="InterPro"/>
</dbReference>
<feature type="compositionally biased region" description="Low complexity" evidence="2">
    <location>
        <begin position="65"/>
        <end position="77"/>
    </location>
</feature>
<feature type="compositionally biased region" description="Basic and acidic residues" evidence="2">
    <location>
        <begin position="431"/>
        <end position="466"/>
    </location>
</feature>
<accession>A0A7S0ZFN9</accession>
<evidence type="ECO:0000256" key="2">
    <source>
        <dbReference type="SAM" id="MobiDB-lite"/>
    </source>
</evidence>
<feature type="compositionally biased region" description="Polar residues" evidence="2">
    <location>
        <begin position="39"/>
        <end position="59"/>
    </location>
</feature>